<keyword evidence="2" id="KW-1133">Transmembrane helix</keyword>
<dbReference type="EMBL" id="BRXU01000012">
    <property type="protein sequence ID" value="GLC55288.1"/>
    <property type="molecule type" value="Genomic_DNA"/>
</dbReference>
<reference evidence="3 4" key="1">
    <citation type="journal article" date="2023" name="Commun. Biol.">
        <title>Reorganization of the ancestral sex-determining regions during the evolution of trioecy in Pleodorina starrii.</title>
        <authorList>
            <person name="Takahashi K."/>
            <person name="Suzuki S."/>
            <person name="Kawai-Toyooka H."/>
            <person name="Yamamoto K."/>
            <person name="Hamaji T."/>
            <person name="Ootsuki R."/>
            <person name="Yamaguchi H."/>
            <person name="Kawachi M."/>
            <person name="Higashiyama T."/>
            <person name="Nozaki H."/>
        </authorList>
    </citation>
    <scope>NUCLEOTIDE SEQUENCE [LARGE SCALE GENOMIC DNA]</scope>
    <source>
        <strain evidence="3 4">NIES-4479</strain>
    </source>
</reference>
<keyword evidence="2" id="KW-0812">Transmembrane</keyword>
<feature type="compositionally biased region" description="Polar residues" evidence="1">
    <location>
        <begin position="184"/>
        <end position="195"/>
    </location>
</feature>
<keyword evidence="2" id="KW-0472">Membrane</keyword>
<feature type="region of interest" description="Disordered" evidence="1">
    <location>
        <begin position="57"/>
        <end position="86"/>
    </location>
</feature>
<dbReference type="AlphaFoldDB" id="A0A9W6F3L4"/>
<sequence length="195" mass="19287">MYTLAGLWIILGGAVGLALIACAVSMLLRMLDKAAPPEERKLSSIFVSGYSARIARSASRGGGGSLHGGRRNSSMGGGGSLHGGRRNSSMGGGGIALVSSSGSLLQPVAAAVAGDTPMAIIKVRPSPSVVFPEDYYSSNSRQLTAATDISVRPMPAAAAAAVGPSSLLGSPSGGAGSSNDSVRKSTSSSQPALNG</sequence>
<comment type="caution">
    <text evidence="3">The sequence shown here is derived from an EMBL/GenBank/DDBJ whole genome shotgun (WGS) entry which is preliminary data.</text>
</comment>
<evidence type="ECO:0000313" key="3">
    <source>
        <dbReference type="EMBL" id="GLC55288.1"/>
    </source>
</evidence>
<name>A0A9W6F3L4_9CHLO</name>
<evidence type="ECO:0000256" key="1">
    <source>
        <dbReference type="SAM" id="MobiDB-lite"/>
    </source>
</evidence>
<gene>
    <name evidence="3" type="primary">PLESTB001561</name>
    <name evidence="3" type="ORF">PLESTB_000968300</name>
</gene>
<evidence type="ECO:0000256" key="2">
    <source>
        <dbReference type="SAM" id="Phobius"/>
    </source>
</evidence>
<organism evidence="3 4">
    <name type="scientific">Pleodorina starrii</name>
    <dbReference type="NCBI Taxonomy" id="330485"/>
    <lineage>
        <taxon>Eukaryota</taxon>
        <taxon>Viridiplantae</taxon>
        <taxon>Chlorophyta</taxon>
        <taxon>core chlorophytes</taxon>
        <taxon>Chlorophyceae</taxon>
        <taxon>CS clade</taxon>
        <taxon>Chlamydomonadales</taxon>
        <taxon>Volvocaceae</taxon>
        <taxon>Pleodorina</taxon>
    </lineage>
</organism>
<accession>A0A9W6F3L4</accession>
<protein>
    <submittedName>
        <fullName evidence="3">Uncharacterized protein</fullName>
    </submittedName>
</protein>
<keyword evidence="4" id="KW-1185">Reference proteome</keyword>
<proteinExistence type="predicted"/>
<dbReference type="Proteomes" id="UP001165080">
    <property type="component" value="Unassembled WGS sequence"/>
</dbReference>
<feature type="region of interest" description="Disordered" evidence="1">
    <location>
        <begin position="160"/>
        <end position="195"/>
    </location>
</feature>
<evidence type="ECO:0000313" key="4">
    <source>
        <dbReference type="Proteomes" id="UP001165080"/>
    </source>
</evidence>
<feature type="transmembrane region" description="Helical" evidence="2">
    <location>
        <begin position="6"/>
        <end position="31"/>
    </location>
</feature>
<feature type="compositionally biased region" description="Low complexity" evidence="1">
    <location>
        <begin position="160"/>
        <end position="170"/>
    </location>
</feature>